<dbReference type="InParanoid" id="A0A1Y2G7R7"/>
<dbReference type="SUPFAM" id="SSF51905">
    <property type="entry name" value="FAD/NAD(P)-binding domain"/>
    <property type="match status" value="1"/>
</dbReference>
<feature type="domain" description="FAD dependent oxidoreductase" evidence="9">
    <location>
        <begin position="79"/>
        <end position="477"/>
    </location>
</feature>
<evidence type="ECO:0000256" key="1">
    <source>
        <dbReference type="ARBA" id="ARBA00001974"/>
    </source>
</evidence>
<evidence type="ECO:0000313" key="11">
    <source>
        <dbReference type="Proteomes" id="UP000193648"/>
    </source>
</evidence>
<evidence type="ECO:0000256" key="4">
    <source>
        <dbReference type="ARBA" id="ARBA00023002"/>
    </source>
</evidence>
<evidence type="ECO:0000256" key="7">
    <source>
        <dbReference type="ARBA" id="ARBA00038878"/>
    </source>
</evidence>
<reference evidence="10 11" key="1">
    <citation type="submission" date="2016-07" db="EMBL/GenBank/DDBJ databases">
        <title>Pervasive Adenine N6-methylation of Active Genes in Fungi.</title>
        <authorList>
            <consortium name="DOE Joint Genome Institute"/>
            <person name="Mondo S.J."/>
            <person name="Dannebaum R.O."/>
            <person name="Kuo R.C."/>
            <person name="Labutti K."/>
            <person name="Haridas S."/>
            <person name="Kuo A."/>
            <person name="Salamov A."/>
            <person name="Ahrendt S.R."/>
            <person name="Lipzen A."/>
            <person name="Sullivan W."/>
            <person name="Andreopoulos W.B."/>
            <person name="Clum A."/>
            <person name="Lindquist E."/>
            <person name="Daum C."/>
            <person name="Ramamoorthy G.K."/>
            <person name="Gryganskyi A."/>
            <person name="Culley D."/>
            <person name="Magnuson J.K."/>
            <person name="James T.Y."/>
            <person name="O'Malley M.A."/>
            <person name="Stajich J.E."/>
            <person name="Spatafora J.W."/>
            <person name="Visel A."/>
            <person name="Grigoriev I.V."/>
        </authorList>
    </citation>
    <scope>NUCLEOTIDE SEQUENCE [LARGE SCALE GENOMIC DNA]</scope>
    <source>
        <strain evidence="10 11">NRRL 3116</strain>
    </source>
</reference>
<dbReference type="PANTHER" id="PTHR43104">
    <property type="entry name" value="L-2-HYDROXYGLUTARATE DEHYDROGENASE, MITOCHONDRIAL"/>
    <property type="match status" value="1"/>
</dbReference>
<dbReference type="OrthoDB" id="498204at2759"/>
<dbReference type="Gene3D" id="3.30.9.10">
    <property type="entry name" value="D-Amino Acid Oxidase, subunit A, domain 2"/>
    <property type="match status" value="1"/>
</dbReference>
<dbReference type="PANTHER" id="PTHR43104:SF4">
    <property type="entry name" value="L-2-HYDROXYGLUTARATE DEHYDROGENASE, MITOCHONDRIAL"/>
    <property type="match status" value="1"/>
</dbReference>
<comment type="similarity">
    <text evidence="6">Belongs to the L2HGDH family.</text>
</comment>
<evidence type="ECO:0000256" key="5">
    <source>
        <dbReference type="ARBA" id="ARBA00036066"/>
    </source>
</evidence>
<organism evidence="10 11">
    <name type="scientific">Lobosporangium transversale</name>
    <dbReference type="NCBI Taxonomy" id="64571"/>
    <lineage>
        <taxon>Eukaryota</taxon>
        <taxon>Fungi</taxon>
        <taxon>Fungi incertae sedis</taxon>
        <taxon>Mucoromycota</taxon>
        <taxon>Mortierellomycotina</taxon>
        <taxon>Mortierellomycetes</taxon>
        <taxon>Mortierellales</taxon>
        <taxon>Mortierellaceae</taxon>
        <taxon>Lobosporangium</taxon>
    </lineage>
</organism>
<keyword evidence="4" id="KW-0560">Oxidoreductase</keyword>
<gene>
    <name evidence="10" type="ORF">BCR41DRAFT_364448</name>
</gene>
<keyword evidence="11" id="KW-1185">Reference proteome</keyword>
<comment type="catalytic activity">
    <reaction evidence="5">
        <text>(S)-2-hydroxyglutarate + A = 2-oxoglutarate + AH2</text>
        <dbReference type="Rhea" id="RHEA:21252"/>
        <dbReference type="ChEBI" id="CHEBI:13193"/>
        <dbReference type="ChEBI" id="CHEBI:16782"/>
        <dbReference type="ChEBI" id="CHEBI:16810"/>
        <dbReference type="ChEBI" id="CHEBI:17499"/>
        <dbReference type="EC" id="1.1.99.2"/>
    </reaction>
</comment>
<dbReference type="RefSeq" id="XP_021875697.1">
    <property type="nucleotide sequence ID" value="XM_022026029.1"/>
</dbReference>
<evidence type="ECO:0000256" key="2">
    <source>
        <dbReference type="ARBA" id="ARBA00022630"/>
    </source>
</evidence>
<dbReference type="InterPro" id="IPR006076">
    <property type="entry name" value="FAD-dep_OxRdtase"/>
</dbReference>
<keyword evidence="2" id="KW-0285">Flavoprotein</keyword>
<comment type="cofactor">
    <cofactor evidence="1">
        <name>FAD</name>
        <dbReference type="ChEBI" id="CHEBI:57692"/>
    </cofactor>
</comment>
<dbReference type="STRING" id="64571.A0A1Y2G7R7"/>
<dbReference type="AlphaFoldDB" id="A0A1Y2G7R7"/>
<evidence type="ECO:0000256" key="6">
    <source>
        <dbReference type="ARBA" id="ARBA00037941"/>
    </source>
</evidence>
<dbReference type="EC" id="1.1.99.2" evidence="7"/>
<dbReference type="Proteomes" id="UP000193648">
    <property type="component" value="Unassembled WGS sequence"/>
</dbReference>
<dbReference type="Gene3D" id="3.50.50.60">
    <property type="entry name" value="FAD/NAD(P)-binding domain"/>
    <property type="match status" value="1"/>
</dbReference>
<dbReference type="GeneID" id="33567872"/>
<proteinExistence type="inferred from homology"/>
<comment type="caution">
    <text evidence="10">The sequence shown here is derived from an EMBL/GenBank/DDBJ whole genome shotgun (WGS) entry which is preliminary data.</text>
</comment>
<protein>
    <recommendedName>
        <fullName evidence="8">L-2-hydroxyglutarate dehydrogenase, mitochondrial</fullName>
        <ecNumber evidence="7">1.1.99.2</ecNumber>
    </recommendedName>
</protein>
<evidence type="ECO:0000256" key="3">
    <source>
        <dbReference type="ARBA" id="ARBA00022827"/>
    </source>
</evidence>
<sequence>MPILTSRTVAVRIARAPWRRICQQRTSTTVSLLINDQHWWFSKPISSHNRRFTSSTASSSSSTSSASLPAQEPFEYEVDHLVIGAGVVGLAVAERLASRGGSTLLVDKNPLVGQETSSRNSEVIHAGLYYPPDSLKTKLCIRGNELMYDYCEKFNIEHRQTTKWVVGQSEADIEYLEDLSKKAHKLLLPTKRMPGPPTWMITKEQMLIEEPHVRGKAALVSARTGIVDVHGLMHVLEAQIVEHGGDVVLQCEVTGMERIYTSTRKAGMDGQGEMAGGFKVKMNSPAGPVVIKAATVINSAGLHADKVYNLLKNPSGTPNSSSSNQAGSCPLSPFKLHYCKGHYYGYSGKTMVSRLIYPVPDKTLVGLGTHLTLDLAGRMRFGPDVLYVDSLDDYSVDPSTVGSPASLEVVAKVVGTFLPDVKASSLYADYAGIRPKLAAPGEEFRDFIIHHHSGFVNLAGIESPGLTSSLAIAEYVEKLLY</sequence>
<evidence type="ECO:0000259" key="9">
    <source>
        <dbReference type="Pfam" id="PF01266"/>
    </source>
</evidence>
<name>A0A1Y2G7R7_9FUNG</name>
<evidence type="ECO:0000256" key="8">
    <source>
        <dbReference type="ARBA" id="ARBA00041137"/>
    </source>
</evidence>
<evidence type="ECO:0000313" key="10">
    <source>
        <dbReference type="EMBL" id="ORY98268.1"/>
    </source>
</evidence>
<dbReference type="GO" id="GO:0047545">
    <property type="term" value="F:(S)-2-hydroxyglutarate dehydrogenase activity"/>
    <property type="evidence" value="ECO:0007669"/>
    <property type="project" value="UniProtKB-EC"/>
</dbReference>
<dbReference type="EMBL" id="MCFF01000072">
    <property type="protein sequence ID" value="ORY98268.1"/>
    <property type="molecule type" value="Genomic_DNA"/>
</dbReference>
<dbReference type="Pfam" id="PF01266">
    <property type="entry name" value="DAO"/>
    <property type="match status" value="1"/>
</dbReference>
<keyword evidence="3" id="KW-0274">FAD</keyword>
<dbReference type="InterPro" id="IPR036188">
    <property type="entry name" value="FAD/NAD-bd_sf"/>
</dbReference>
<accession>A0A1Y2G7R7</accession>